<accession>A0A9P7UX19</accession>
<comment type="caution">
    <text evidence="1">The sequence shown here is derived from an EMBL/GenBank/DDBJ whole genome shotgun (WGS) entry which is preliminary data.</text>
</comment>
<dbReference type="OrthoDB" id="3243439at2759"/>
<proteinExistence type="predicted"/>
<dbReference type="KEGG" id="more:E1B28_003724"/>
<dbReference type="GeneID" id="66072800"/>
<evidence type="ECO:0000313" key="2">
    <source>
        <dbReference type="Proteomes" id="UP001049176"/>
    </source>
</evidence>
<reference evidence="1" key="1">
    <citation type="journal article" date="2021" name="Genome Biol. Evol.">
        <title>The assembled and annotated genome of the fairy-ring fungus Marasmius oreades.</title>
        <authorList>
            <person name="Hiltunen M."/>
            <person name="Ament-Velasquez S.L."/>
            <person name="Johannesson H."/>
        </authorList>
    </citation>
    <scope>NUCLEOTIDE SEQUENCE</scope>
    <source>
        <strain evidence="1">03SP1</strain>
    </source>
</reference>
<name>A0A9P7UX19_9AGAR</name>
<dbReference type="Proteomes" id="UP001049176">
    <property type="component" value="Chromosome 2"/>
</dbReference>
<protein>
    <submittedName>
        <fullName evidence="1">Uncharacterized protein</fullName>
    </submittedName>
</protein>
<sequence length="310" mass="36661">MRFAPWMTSCPSDNDHRTHHTLGKFWVAIAPRPRPTGTSGCVTHKFVSILIVTIFKSRIAQFFLLPFPQLKSLASRTTWAWVWDWVGRGLRWKKRRGYGQEVYETPEKEQEYWDSARGYRRQLQKSDARFQHIDRCVDMGRGGGWMKPSNEVYDDIEATIPVITAYQPALPPTRFSKQGKGKRDSLDEGTEYVLPSKTFCKWHRMVYPPSSQQLTLSQASKLRYFYSNRDRREMRRITRLLPNRVVFDPRWKWTTEYRDMWMRWLEGKGHDICIVFQDDESQNQSVRFDLANMNIPELFLLPKAASEHAE</sequence>
<keyword evidence="2" id="KW-1185">Reference proteome</keyword>
<dbReference type="RefSeq" id="XP_043012746.1">
    <property type="nucleotide sequence ID" value="XM_043148154.1"/>
</dbReference>
<dbReference type="AlphaFoldDB" id="A0A9P7UX19"/>
<dbReference type="EMBL" id="CM032182">
    <property type="protein sequence ID" value="KAG7096276.1"/>
    <property type="molecule type" value="Genomic_DNA"/>
</dbReference>
<organism evidence="1 2">
    <name type="scientific">Marasmius oreades</name>
    <name type="common">fairy-ring Marasmius</name>
    <dbReference type="NCBI Taxonomy" id="181124"/>
    <lineage>
        <taxon>Eukaryota</taxon>
        <taxon>Fungi</taxon>
        <taxon>Dikarya</taxon>
        <taxon>Basidiomycota</taxon>
        <taxon>Agaricomycotina</taxon>
        <taxon>Agaricomycetes</taxon>
        <taxon>Agaricomycetidae</taxon>
        <taxon>Agaricales</taxon>
        <taxon>Marasmiineae</taxon>
        <taxon>Marasmiaceae</taxon>
        <taxon>Marasmius</taxon>
    </lineage>
</organism>
<gene>
    <name evidence="1" type="ORF">E1B28_003724</name>
</gene>
<evidence type="ECO:0000313" key="1">
    <source>
        <dbReference type="EMBL" id="KAG7096276.1"/>
    </source>
</evidence>